<reference evidence="9 10" key="1">
    <citation type="submission" date="2019-04" db="EMBL/GenBank/DDBJ databases">
        <title>Genome sequencing of Clostridium botulinum Groups I-IV and Clostridium butyricum.</title>
        <authorList>
            <person name="Brunt J."/>
            <person name="Van Vliet A.H.M."/>
            <person name="Stringer S.C."/>
            <person name="Carter A.T."/>
            <person name="Peck M.W."/>
        </authorList>
    </citation>
    <scope>NUCLEOTIDE SEQUENCE [LARGE SCALE GENOMIC DNA]</scope>
    <source>
        <strain evidence="9 10">IFR 18/094</strain>
    </source>
</reference>
<keyword evidence="2 4" id="KW-0819">tRNA processing</keyword>
<dbReference type="InterPro" id="IPR020103">
    <property type="entry name" value="PsdUridine_synth_cat_dom_sf"/>
</dbReference>
<dbReference type="NCBIfam" id="TIGR00071">
    <property type="entry name" value="hisT_truA"/>
    <property type="match status" value="1"/>
</dbReference>
<evidence type="ECO:0000256" key="1">
    <source>
        <dbReference type="ARBA" id="ARBA00009375"/>
    </source>
</evidence>
<name>A0A6M0R7Z0_9CLOT</name>
<accession>A0A6M0R7Z0</accession>
<evidence type="ECO:0000256" key="2">
    <source>
        <dbReference type="ARBA" id="ARBA00022694"/>
    </source>
</evidence>
<evidence type="ECO:0000256" key="7">
    <source>
        <dbReference type="RuleBase" id="RU003792"/>
    </source>
</evidence>
<dbReference type="EMBL" id="SXDP01000002">
    <property type="protein sequence ID" value="NEZ46335.1"/>
    <property type="molecule type" value="Genomic_DNA"/>
</dbReference>
<dbReference type="InterPro" id="IPR001406">
    <property type="entry name" value="PsdUridine_synth_TruA"/>
</dbReference>
<comment type="subunit">
    <text evidence="4">Homodimer.</text>
</comment>
<evidence type="ECO:0000313" key="10">
    <source>
        <dbReference type="Proteomes" id="UP000473885"/>
    </source>
</evidence>
<comment type="caution">
    <text evidence="4">Lacks conserved residue(s) required for the propagation of feature annotation.</text>
</comment>
<protein>
    <recommendedName>
        <fullName evidence="4">tRNA pseudouridine synthase A</fullName>
        <ecNumber evidence="4">5.4.99.12</ecNumber>
    </recommendedName>
    <alternativeName>
        <fullName evidence="4">tRNA pseudouridine(38-40) synthase</fullName>
    </alternativeName>
    <alternativeName>
        <fullName evidence="4">tRNA pseudouridylate synthase I</fullName>
    </alternativeName>
    <alternativeName>
        <fullName evidence="4">tRNA-uridine isomerase I</fullName>
    </alternativeName>
</protein>
<keyword evidence="3 4" id="KW-0413">Isomerase</keyword>
<dbReference type="FunFam" id="3.30.70.580:FF:000001">
    <property type="entry name" value="tRNA pseudouridine synthase A"/>
    <property type="match status" value="1"/>
</dbReference>
<dbReference type="GO" id="GO:0031119">
    <property type="term" value="P:tRNA pseudouridine synthesis"/>
    <property type="evidence" value="ECO:0007669"/>
    <property type="project" value="UniProtKB-UniRule"/>
</dbReference>
<comment type="caution">
    <text evidence="9">The sequence shown here is derived from an EMBL/GenBank/DDBJ whole genome shotgun (WGS) entry which is preliminary data.</text>
</comment>
<dbReference type="CDD" id="cd02570">
    <property type="entry name" value="PseudoU_synth_EcTruA"/>
    <property type="match status" value="1"/>
</dbReference>
<dbReference type="PANTHER" id="PTHR11142">
    <property type="entry name" value="PSEUDOURIDYLATE SYNTHASE"/>
    <property type="match status" value="1"/>
</dbReference>
<comment type="similarity">
    <text evidence="1 4 7">Belongs to the tRNA pseudouridine synthase TruA family.</text>
</comment>
<dbReference type="InterPro" id="IPR020097">
    <property type="entry name" value="PsdUridine_synth_TruA_a/b_dom"/>
</dbReference>
<evidence type="ECO:0000256" key="4">
    <source>
        <dbReference type="HAMAP-Rule" id="MF_00171"/>
    </source>
</evidence>
<dbReference type="Proteomes" id="UP000473885">
    <property type="component" value="Unassembled WGS sequence"/>
</dbReference>
<evidence type="ECO:0000256" key="3">
    <source>
        <dbReference type="ARBA" id="ARBA00023235"/>
    </source>
</evidence>
<evidence type="ECO:0000259" key="8">
    <source>
        <dbReference type="Pfam" id="PF01416"/>
    </source>
</evidence>
<dbReference type="SUPFAM" id="SSF55120">
    <property type="entry name" value="Pseudouridine synthase"/>
    <property type="match status" value="1"/>
</dbReference>
<dbReference type="Gene3D" id="3.30.70.580">
    <property type="entry name" value="Pseudouridine synthase I, catalytic domain, N-terminal subdomain"/>
    <property type="match status" value="1"/>
</dbReference>
<proteinExistence type="inferred from homology"/>
<comment type="function">
    <text evidence="4">Formation of pseudouridine at positions 38, 39 and 40 in the anticodon stem and loop of transfer RNAs.</text>
</comment>
<gene>
    <name evidence="4 9" type="primary">truA</name>
    <name evidence="9" type="ORF">FDF74_03800</name>
</gene>
<feature type="binding site" evidence="4 6">
    <location>
        <position position="111"/>
    </location>
    <ligand>
        <name>substrate</name>
    </ligand>
</feature>
<feature type="domain" description="Pseudouridine synthase I TruA alpha/beta" evidence="8">
    <location>
        <begin position="8"/>
        <end position="104"/>
    </location>
</feature>
<dbReference type="InterPro" id="IPR020094">
    <property type="entry name" value="TruA/RsuA/RluB/E/F_N"/>
</dbReference>
<sequence length="245" mass="28335">MRNIKMHIQYDGSKYKGWQILKDNNNTIQGKIEQILSLMTGEDIHVISSGRTDAGVHAKMQVINFHTNFEGSIDYILDYCLKYMPKDILVYEAFNVDEDFHSRYHVKEKEYTYYICNKKFYDLFSRKYTYNLPEKLDIDAIKEASTYLIGEHDFKAFTALKSKKKSTVRNIYSIDITNSEGNISIVYKGNGFLYKMVRILTGTLIEVGLHNLSPLDIEKALKSKDRFKVGSAAPAHGLFMTNVKY</sequence>
<feature type="domain" description="Pseudouridine synthase I TruA alpha/beta" evidence="8">
    <location>
        <begin position="144"/>
        <end position="245"/>
    </location>
</feature>
<feature type="active site" description="Nucleophile" evidence="4 5">
    <location>
        <position position="53"/>
    </location>
</feature>
<comment type="catalytic activity">
    <reaction evidence="4 7">
        <text>uridine(38/39/40) in tRNA = pseudouridine(38/39/40) in tRNA</text>
        <dbReference type="Rhea" id="RHEA:22376"/>
        <dbReference type="Rhea" id="RHEA-COMP:10085"/>
        <dbReference type="Rhea" id="RHEA-COMP:10087"/>
        <dbReference type="ChEBI" id="CHEBI:65314"/>
        <dbReference type="ChEBI" id="CHEBI:65315"/>
        <dbReference type="EC" id="5.4.99.12"/>
    </reaction>
</comment>
<keyword evidence="10" id="KW-1185">Reference proteome</keyword>
<organism evidence="9 10">
    <name type="scientific">Clostridium niameyense</name>
    <dbReference type="NCBI Taxonomy" id="1622073"/>
    <lineage>
        <taxon>Bacteria</taxon>
        <taxon>Bacillati</taxon>
        <taxon>Bacillota</taxon>
        <taxon>Clostridia</taxon>
        <taxon>Eubacteriales</taxon>
        <taxon>Clostridiaceae</taxon>
        <taxon>Clostridium</taxon>
    </lineage>
</organism>
<evidence type="ECO:0000256" key="5">
    <source>
        <dbReference type="PIRSR" id="PIRSR001430-1"/>
    </source>
</evidence>
<dbReference type="RefSeq" id="WP_163248594.1">
    <property type="nucleotide sequence ID" value="NZ_SXDP01000002.1"/>
</dbReference>
<evidence type="ECO:0000313" key="9">
    <source>
        <dbReference type="EMBL" id="NEZ46335.1"/>
    </source>
</evidence>
<dbReference type="GO" id="GO:0160147">
    <property type="term" value="F:tRNA pseudouridine(38-40) synthase activity"/>
    <property type="evidence" value="ECO:0007669"/>
    <property type="project" value="UniProtKB-EC"/>
</dbReference>
<dbReference type="PANTHER" id="PTHR11142:SF22">
    <property type="entry name" value="TRNA PSEUDOURIDINE SYNTHASE A 2"/>
    <property type="match status" value="1"/>
</dbReference>
<dbReference type="Gene3D" id="3.30.70.660">
    <property type="entry name" value="Pseudouridine synthase I, catalytic domain, C-terminal subdomain"/>
    <property type="match status" value="1"/>
</dbReference>
<dbReference type="HAMAP" id="MF_00171">
    <property type="entry name" value="TruA"/>
    <property type="match status" value="1"/>
</dbReference>
<dbReference type="Pfam" id="PF01416">
    <property type="entry name" value="PseudoU_synth_1"/>
    <property type="match status" value="2"/>
</dbReference>
<dbReference type="InterPro" id="IPR020095">
    <property type="entry name" value="PsdUridine_synth_TruA_C"/>
</dbReference>
<dbReference type="PIRSF" id="PIRSF001430">
    <property type="entry name" value="tRNA_psdUrid_synth"/>
    <property type="match status" value="1"/>
</dbReference>
<dbReference type="AlphaFoldDB" id="A0A6M0R7Z0"/>
<dbReference type="GO" id="GO:0003723">
    <property type="term" value="F:RNA binding"/>
    <property type="evidence" value="ECO:0007669"/>
    <property type="project" value="InterPro"/>
</dbReference>
<evidence type="ECO:0000256" key="6">
    <source>
        <dbReference type="PIRSR" id="PIRSR001430-2"/>
    </source>
</evidence>
<dbReference type="EC" id="5.4.99.12" evidence="4"/>